<keyword evidence="1" id="KW-0732">Signal</keyword>
<evidence type="ECO:0008006" key="4">
    <source>
        <dbReference type="Google" id="ProtNLM"/>
    </source>
</evidence>
<feature type="chain" id="PRO_5022707403" description="VPLPA-CTERM sorting domain-containing protein" evidence="1">
    <location>
        <begin position="25"/>
        <end position="215"/>
    </location>
</feature>
<comment type="caution">
    <text evidence="2">The sequence shown here is derived from an EMBL/GenBank/DDBJ whole genome shotgun (WGS) entry which is preliminary data.</text>
</comment>
<evidence type="ECO:0000313" key="2">
    <source>
        <dbReference type="EMBL" id="TNC73260.1"/>
    </source>
</evidence>
<dbReference type="AlphaFoldDB" id="A0A5C4NH64"/>
<name>A0A5C4NH64_9RHOB</name>
<proteinExistence type="predicted"/>
<sequence>MFKTLPNTRTLALALVATCGTAQAATITIGEGPGVGTPVTLDPSQFSASGLCGSGDSVVNDGCSVVLKSDPTAKDAFGRFDPWGDAWIDSQDLSEVTWRFAMTNRTFNRLTFALTDAYDQPFHETFGESFFRLSIDGAEWSIDEQQANGNLHWITIWFGEDRSEADIRLSTRLNDGWGIRAALVAPVPLPGAGLLMLAGLGGLAAVGRRRAKAQD</sequence>
<dbReference type="EMBL" id="VDFV01000004">
    <property type="protein sequence ID" value="TNC73260.1"/>
    <property type="molecule type" value="Genomic_DNA"/>
</dbReference>
<protein>
    <recommendedName>
        <fullName evidence="4">VPLPA-CTERM sorting domain-containing protein</fullName>
    </recommendedName>
</protein>
<organism evidence="2 3">
    <name type="scientific">Rubellimicrobium roseum</name>
    <dbReference type="NCBI Taxonomy" id="687525"/>
    <lineage>
        <taxon>Bacteria</taxon>
        <taxon>Pseudomonadati</taxon>
        <taxon>Pseudomonadota</taxon>
        <taxon>Alphaproteobacteria</taxon>
        <taxon>Rhodobacterales</taxon>
        <taxon>Roseobacteraceae</taxon>
        <taxon>Rubellimicrobium</taxon>
    </lineage>
</organism>
<gene>
    <name evidence="2" type="ORF">FHG71_05270</name>
</gene>
<keyword evidence="3" id="KW-1185">Reference proteome</keyword>
<feature type="signal peptide" evidence="1">
    <location>
        <begin position="1"/>
        <end position="24"/>
    </location>
</feature>
<dbReference type="Proteomes" id="UP000305709">
    <property type="component" value="Unassembled WGS sequence"/>
</dbReference>
<evidence type="ECO:0000256" key="1">
    <source>
        <dbReference type="SAM" id="SignalP"/>
    </source>
</evidence>
<reference evidence="2 3" key="1">
    <citation type="submission" date="2019-06" db="EMBL/GenBank/DDBJ databases">
        <authorList>
            <person name="Jiang L."/>
        </authorList>
    </citation>
    <scope>NUCLEOTIDE SEQUENCE [LARGE SCALE GENOMIC DNA]</scope>
    <source>
        <strain evidence="2 3">YIM 48858</strain>
    </source>
</reference>
<accession>A0A5C4NH64</accession>
<evidence type="ECO:0000313" key="3">
    <source>
        <dbReference type="Proteomes" id="UP000305709"/>
    </source>
</evidence>